<dbReference type="OrthoDB" id="1689567at2759"/>
<dbReference type="AlphaFoldDB" id="A0A815UEU3"/>
<evidence type="ECO:0000313" key="4">
    <source>
        <dbReference type="EMBL" id="CAF1648499.1"/>
    </source>
</evidence>
<evidence type="ECO:0000313" key="3">
    <source>
        <dbReference type="EMBL" id="CAF1515237.1"/>
    </source>
</evidence>
<evidence type="ECO:0000313" key="5">
    <source>
        <dbReference type="Proteomes" id="UP000663832"/>
    </source>
</evidence>
<accession>A0A815UEU3</accession>
<sequence length="198" mass="22710">MCGCCAKEIDAIECYEKLYNTYKERVEYEYTHVRAEKCGLVFITLSTPAEAYKVHSSFQLIYFVLDRRPKPPISNSIGIYEWNVSFAPSPKNIICYSSKDAGEYAHVDISEYLAKPTSTPSDKDEAEMEEKTSDNIDDDSESISNDADPTITTDDKELIPKWFERASSMIVETKPVELQESFQSTSKYLESRFLLWNN</sequence>
<evidence type="ECO:0000256" key="1">
    <source>
        <dbReference type="SAM" id="MobiDB-lite"/>
    </source>
</evidence>
<protein>
    <recommendedName>
        <fullName evidence="2">CSC1/OSCA1-like cytosolic domain-containing protein</fullName>
    </recommendedName>
</protein>
<dbReference type="Pfam" id="PF14703">
    <property type="entry name" value="PHM7_cyt"/>
    <property type="match status" value="1"/>
</dbReference>
<dbReference type="Proteomes" id="UP000663832">
    <property type="component" value="Unassembled WGS sequence"/>
</dbReference>
<reference evidence="3" key="1">
    <citation type="submission" date="2021-02" db="EMBL/GenBank/DDBJ databases">
        <authorList>
            <person name="Nowell W R."/>
        </authorList>
    </citation>
    <scope>NUCLEOTIDE SEQUENCE</scope>
</reference>
<evidence type="ECO:0000313" key="6">
    <source>
        <dbReference type="Proteomes" id="UP000663877"/>
    </source>
</evidence>
<comment type="caution">
    <text evidence="3">The sequence shown here is derived from an EMBL/GenBank/DDBJ whole genome shotgun (WGS) entry which is preliminary data.</text>
</comment>
<name>A0A815UEU3_9BILA</name>
<keyword evidence="5" id="KW-1185">Reference proteome</keyword>
<proteinExistence type="predicted"/>
<gene>
    <name evidence="3" type="ORF">BJG266_LOCUS43959</name>
    <name evidence="4" type="ORF">QVE165_LOCUS60899</name>
</gene>
<dbReference type="InterPro" id="IPR027815">
    <property type="entry name" value="CSC1/OSCA1-like_cyt"/>
</dbReference>
<organism evidence="3 6">
    <name type="scientific">Adineta steineri</name>
    <dbReference type="NCBI Taxonomy" id="433720"/>
    <lineage>
        <taxon>Eukaryota</taxon>
        <taxon>Metazoa</taxon>
        <taxon>Spiralia</taxon>
        <taxon>Gnathifera</taxon>
        <taxon>Rotifera</taxon>
        <taxon>Eurotatoria</taxon>
        <taxon>Bdelloidea</taxon>
        <taxon>Adinetida</taxon>
        <taxon>Adinetidae</taxon>
        <taxon>Adineta</taxon>
    </lineage>
</organism>
<feature type="domain" description="CSC1/OSCA1-like cytosolic" evidence="2">
    <location>
        <begin position="2"/>
        <end position="94"/>
    </location>
</feature>
<feature type="non-terminal residue" evidence="3">
    <location>
        <position position="198"/>
    </location>
</feature>
<evidence type="ECO:0000259" key="2">
    <source>
        <dbReference type="Pfam" id="PF14703"/>
    </source>
</evidence>
<dbReference type="EMBL" id="CAJNOI010003355">
    <property type="protein sequence ID" value="CAF1515237.1"/>
    <property type="molecule type" value="Genomic_DNA"/>
</dbReference>
<dbReference type="EMBL" id="CAJNOM010003706">
    <property type="protein sequence ID" value="CAF1648499.1"/>
    <property type="molecule type" value="Genomic_DNA"/>
</dbReference>
<feature type="region of interest" description="Disordered" evidence="1">
    <location>
        <begin position="115"/>
        <end position="153"/>
    </location>
</feature>
<dbReference type="Proteomes" id="UP000663877">
    <property type="component" value="Unassembled WGS sequence"/>
</dbReference>